<name>A0ABU4HMH7_9ACTN</name>
<comment type="caution">
    <text evidence="1">The sequence shown here is derived from an EMBL/GenBank/DDBJ whole genome shotgun (WGS) entry which is preliminary data.</text>
</comment>
<proteinExistence type="predicted"/>
<evidence type="ECO:0000313" key="1">
    <source>
        <dbReference type="EMBL" id="MDW5594450.1"/>
    </source>
</evidence>
<dbReference type="EMBL" id="JAWSTH010000017">
    <property type="protein sequence ID" value="MDW5594450.1"/>
    <property type="molecule type" value="Genomic_DNA"/>
</dbReference>
<keyword evidence="1" id="KW-0808">Transferase</keyword>
<dbReference type="Proteomes" id="UP001284601">
    <property type="component" value="Unassembled WGS sequence"/>
</dbReference>
<gene>
    <name evidence="1" type="ORF">R7226_08885</name>
</gene>
<dbReference type="Gene3D" id="3.40.50.2000">
    <property type="entry name" value="Glycogen Phosphorylase B"/>
    <property type="match status" value="1"/>
</dbReference>
<organism evidence="1 2">
    <name type="scientific">Conexibacter stalactiti</name>
    <dbReference type="NCBI Taxonomy" id="1940611"/>
    <lineage>
        <taxon>Bacteria</taxon>
        <taxon>Bacillati</taxon>
        <taxon>Actinomycetota</taxon>
        <taxon>Thermoleophilia</taxon>
        <taxon>Solirubrobacterales</taxon>
        <taxon>Conexibacteraceae</taxon>
        <taxon>Conexibacter</taxon>
    </lineage>
</organism>
<dbReference type="EC" id="2.4.-.-" evidence="1"/>
<evidence type="ECO:0000313" key="2">
    <source>
        <dbReference type="Proteomes" id="UP001284601"/>
    </source>
</evidence>
<accession>A0ABU4HMH7</accession>
<protein>
    <submittedName>
        <fullName evidence="1">Glycosyltransferase</fullName>
        <ecNumber evidence="1">2.4.-.-</ecNumber>
    </submittedName>
</protein>
<dbReference type="SUPFAM" id="SSF53756">
    <property type="entry name" value="UDP-Glycosyltransferase/glycogen phosphorylase"/>
    <property type="match status" value="1"/>
</dbReference>
<keyword evidence="1" id="KW-0328">Glycosyltransferase</keyword>
<dbReference type="GO" id="GO:0016757">
    <property type="term" value="F:glycosyltransferase activity"/>
    <property type="evidence" value="ECO:0007669"/>
    <property type="project" value="UniProtKB-KW"/>
</dbReference>
<reference evidence="2" key="1">
    <citation type="submission" date="2023-07" db="EMBL/GenBank/DDBJ databases">
        <title>Conexibacter stalactiti sp. nov., isolated from stalactites in a lava cave and emended description of the genus Conexibacter.</title>
        <authorList>
            <person name="Lee S.D."/>
        </authorList>
    </citation>
    <scope>NUCLEOTIDE SEQUENCE [LARGE SCALE GENOMIC DNA]</scope>
    <source>
        <strain evidence="2">KCTC 39840</strain>
    </source>
</reference>
<sequence length="353" mass="39042">MPQPFTRLHNLDVKITGLFDPDTANGYYRAQLPLAALQARGHKVVCHHAGAVLARGYDLPSSDLVFLHRGCYPEHLELVRNCAAQAIPVVWDNDDDLAALPKATRAQNGHSKRTSLGFFKRSVEIARAASLMTTSSEEIARIYRELGAPSVQVIENQVAGAEPIGSGSRDRSLVIGYTGAVEHAEDLRKLKFAKLLDRLLEEHPRVRFVSVGIDLGLQSPRYHCHGFVPFRDLATIVRGFDVGIAPLLETPFNRSRSDIKVKEYAAAGAMWLASPIGPYRQLGEAHGGQLVADGDWYEALTRVVEEDALRDRLTRQACRWARQQTVRATAARWEAAVQLAVRTTRARAQAARV</sequence>
<keyword evidence="2" id="KW-1185">Reference proteome</keyword>